<keyword evidence="2 7" id="KW-0255">Endonuclease</keyword>
<keyword evidence="8" id="KW-1185">Reference proteome</keyword>
<evidence type="ECO:0000313" key="8">
    <source>
        <dbReference type="Proteomes" id="UP001287282"/>
    </source>
</evidence>
<keyword evidence="5" id="KW-0378">Hydrolase</keyword>
<dbReference type="InterPro" id="IPR004601">
    <property type="entry name" value="UvdE"/>
</dbReference>
<gene>
    <name evidence="7" type="primary">uvsE</name>
    <name evidence="7" type="ORF">RYX56_05845</name>
</gene>
<dbReference type="PANTHER" id="PTHR31290:SF5">
    <property type="entry name" value="UV-DAMAGE ENDONUCLEASE"/>
    <property type="match status" value="1"/>
</dbReference>
<dbReference type="InterPro" id="IPR036237">
    <property type="entry name" value="Xyl_isomerase-like_sf"/>
</dbReference>
<organism evidence="7 8">
    <name type="scientific">Alkalihalophilus lindianensis</name>
    <dbReference type="NCBI Taxonomy" id="1630542"/>
    <lineage>
        <taxon>Bacteria</taxon>
        <taxon>Bacillati</taxon>
        <taxon>Bacillota</taxon>
        <taxon>Bacilli</taxon>
        <taxon>Bacillales</taxon>
        <taxon>Bacillaceae</taxon>
        <taxon>Alkalihalophilus</taxon>
    </lineage>
</organism>
<sequence length="291" mass="33556">MKIGYACQNMTIPTRFRTCRLQTMEKEGMGKIKELTLANIAMLKQVIEWNIENNITFFRVSSDMVPFATHSKMTWRWQDDEEVKKNLSEILELQKAHGLRLSMHPGQYTILNSPKEHVVENAIKDLEYHADFLERIGGSDMIIHTGGAYGDKEAAKEAFIKSYLTLSDKVRSLLRLENDDKTFHSCDVLSIHDQCGVPICFDLHHELCFNRTMSELEPIIEEVLSTWKHTALRPKMHLSSGKKAENDPAHADYIREEDFERMLILIGDHKVDIMLEAKAKEKALIKLLDNK</sequence>
<dbReference type="Proteomes" id="UP001287282">
    <property type="component" value="Unassembled WGS sequence"/>
</dbReference>
<keyword evidence="4" id="KW-0228">DNA excision</keyword>
<protein>
    <submittedName>
        <fullName evidence="7">UV DNA damage repair endonuclease UvsE</fullName>
    </submittedName>
</protein>
<dbReference type="EMBL" id="JAWJBA010000001">
    <property type="protein sequence ID" value="MDV2683897.1"/>
    <property type="molecule type" value="Genomic_DNA"/>
</dbReference>
<accession>A0ABU3X8C8</accession>
<keyword evidence="1" id="KW-0540">Nuclease</keyword>
<dbReference type="Pfam" id="PF03851">
    <property type="entry name" value="UvdE"/>
    <property type="match status" value="1"/>
</dbReference>
<name>A0ABU3X8C8_9BACI</name>
<dbReference type="NCBIfam" id="TIGR00629">
    <property type="entry name" value="uvde"/>
    <property type="match status" value="1"/>
</dbReference>
<dbReference type="PANTHER" id="PTHR31290">
    <property type="entry name" value="UV-DAMAGE ENDONUCLEASE"/>
    <property type="match status" value="1"/>
</dbReference>
<keyword evidence="3" id="KW-0227">DNA damage</keyword>
<reference evidence="7 8" key="1">
    <citation type="submission" date="2023-10" db="EMBL/GenBank/DDBJ databases">
        <title>Screening of Alkalihalobacillus lindianensis BZ-TG-R113 and Its Alleviation of Salt Stress on Rapeseed Growth.</title>
        <authorList>
            <person name="Zhao B."/>
            <person name="Guo T."/>
        </authorList>
    </citation>
    <scope>NUCLEOTIDE SEQUENCE [LARGE SCALE GENOMIC DNA]</scope>
    <source>
        <strain evidence="7 8">BZ-TG-R113</strain>
    </source>
</reference>
<dbReference type="GO" id="GO:0004519">
    <property type="term" value="F:endonuclease activity"/>
    <property type="evidence" value="ECO:0007669"/>
    <property type="project" value="UniProtKB-KW"/>
</dbReference>
<dbReference type="Gene3D" id="3.20.20.150">
    <property type="entry name" value="Divalent-metal-dependent TIM barrel enzymes"/>
    <property type="match status" value="1"/>
</dbReference>
<evidence type="ECO:0000256" key="3">
    <source>
        <dbReference type="ARBA" id="ARBA00022763"/>
    </source>
</evidence>
<keyword evidence="6" id="KW-0234">DNA repair</keyword>
<dbReference type="RefSeq" id="WP_317121123.1">
    <property type="nucleotide sequence ID" value="NZ_JAWJBA010000001.1"/>
</dbReference>
<evidence type="ECO:0000256" key="5">
    <source>
        <dbReference type="ARBA" id="ARBA00022801"/>
    </source>
</evidence>
<evidence type="ECO:0000256" key="6">
    <source>
        <dbReference type="ARBA" id="ARBA00023204"/>
    </source>
</evidence>
<evidence type="ECO:0000256" key="4">
    <source>
        <dbReference type="ARBA" id="ARBA00022769"/>
    </source>
</evidence>
<evidence type="ECO:0000256" key="2">
    <source>
        <dbReference type="ARBA" id="ARBA00022759"/>
    </source>
</evidence>
<dbReference type="SUPFAM" id="SSF51658">
    <property type="entry name" value="Xylose isomerase-like"/>
    <property type="match status" value="1"/>
</dbReference>
<evidence type="ECO:0000256" key="1">
    <source>
        <dbReference type="ARBA" id="ARBA00022722"/>
    </source>
</evidence>
<evidence type="ECO:0000313" key="7">
    <source>
        <dbReference type="EMBL" id="MDV2683897.1"/>
    </source>
</evidence>
<comment type="caution">
    <text evidence="7">The sequence shown here is derived from an EMBL/GenBank/DDBJ whole genome shotgun (WGS) entry which is preliminary data.</text>
</comment>
<proteinExistence type="predicted"/>